<proteinExistence type="inferred from homology"/>
<dbReference type="InterPro" id="IPR050271">
    <property type="entry name" value="UDP-glycosyltransferase"/>
</dbReference>
<dbReference type="Proteomes" id="UP001057868">
    <property type="component" value="Unassembled WGS sequence"/>
</dbReference>
<evidence type="ECO:0000256" key="3">
    <source>
        <dbReference type="ARBA" id="ARBA00022679"/>
    </source>
</evidence>
<dbReference type="GO" id="GO:0008194">
    <property type="term" value="F:UDP-glycosyltransferase activity"/>
    <property type="evidence" value="ECO:0007669"/>
    <property type="project" value="InterPro"/>
</dbReference>
<reference evidence="4" key="1">
    <citation type="journal article" date="2023" name="Int. J. Syst. Evol. Microbiol.">
        <title>&lt;i&gt;Clostridium folliculivorans&lt;/i&gt; sp. nov., isolated from soil samples of an organic paddy in Japan.</title>
        <authorList>
            <person name="Tazawa J."/>
            <person name="Kobayashi H."/>
            <person name="Tanizawa Y."/>
            <person name="Uchino A."/>
            <person name="Tanaka F."/>
            <person name="Urashima Y."/>
            <person name="Miura S."/>
            <person name="Sakamoto M."/>
            <person name="Ohkuma M."/>
            <person name="Tohno M."/>
        </authorList>
    </citation>
    <scope>NUCLEOTIDE SEQUENCE</scope>
    <source>
        <strain evidence="4">D1-1</strain>
    </source>
</reference>
<dbReference type="RefSeq" id="WP_261853139.1">
    <property type="nucleotide sequence ID" value="NZ_BQXY01000005.1"/>
</dbReference>
<gene>
    <name evidence="4" type="ORF">CFOLD11_30530</name>
</gene>
<dbReference type="FunFam" id="3.40.50.2000:FF:000072">
    <property type="entry name" value="Glycosyl transferase"/>
    <property type="match status" value="1"/>
</dbReference>
<evidence type="ECO:0000256" key="1">
    <source>
        <dbReference type="ARBA" id="ARBA00009995"/>
    </source>
</evidence>
<keyword evidence="2" id="KW-0328">Glycosyltransferase</keyword>
<dbReference type="Gene3D" id="3.40.50.2000">
    <property type="entry name" value="Glycogen Phosphorylase B"/>
    <property type="match status" value="2"/>
</dbReference>
<protein>
    <submittedName>
        <fullName evidence="4">Glycosyl transferase</fullName>
    </submittedName>
</protein>
<dbReference type="Pfam" id="PF00201">
    <property type="entry name" value="UDPGT"/>
    <property type="match status" value="1"/>
</dbReference>
<accession>A0A9W5Y3S0</accession>
<dbReference type="GO" id="GO:0016758">
    <property type="term" value="F:hexosyltransferase activity"/>
    <property type="evidence" value="ECO:0007669"/>
    <property type="project" value="InterPro"/>
</dbReference>
<sequence>MSKVLFLNINGHGHVNPTLGLVEELVNRGEEVTYYCYDEFKDRIERTGATFKNFKTEVFSRSSNDHKGKNVSMKQMLDFINSVLQSSESFIKDLLDDLNGINFDYIIYGASFPYGKILSQILKIPSISSFAIFATPQELEYGGANKININSIKEHPVVETYTKLSNNLLESYGVEAPGIVELFFNRGDLNIAYTSEYFIPHPEYYDSTFKFIGPPIYEIKENLDFPFHKLNDKKVIYISLGTVFNKAAIKIYDMFFEAFANSDYTVVMTAYNIDISQFTIPSNFIVRNYVPQSEILKYTAVAITHAGMNSTNDLIYNNIPFVAIPFGADQPYIASRVEELGVATVLDKDKLSVEDLRNSVEDVLSNTNYLYNINKVSDSFKKCGGYKEAADAIFELKSRNVF</sequence>
<dbReference type="PANTHER" id="PTHR48043:SF145">
    <property type="entry name" value="FI06409P-RELATED"/>
    <property type="match status" value="1"/>
</dbReference>
<evidence type="ECO:0000313" key="4">
    <source>
        <dbReference type="EMBL" id="GKU26226.1"/>
    </source>
</evidence>
<comment type="caution">
    <text evidence="4">The sequence shown here is derived from an EMBL/GenBank/DDBJ whole genome shotgun (WGS) entry which is preliminary data.</text>
</comment>
<name>A0A9W5Y3S0_9CLOT</name>
<evidence type="ECO:0000256" key="2">
    <source>
        <dbReference type="ARBA" id="ARBA00022676"/>
    </source>
</evidence>
<dbReference type="PANTHER" id="PTHR48043">
    <property type="entry name" value="EG:EG0003.4 PROTEIN-RELATED"/>
    <property type="match status" value="1"/>
</dbReference>
<dbReference type="NCBIfam" id="TIGR01426">
    <property type="entry name" value="MGT"/>
    <property type="match status" value="1"/>
</dbReference>
<dbReference type="InterPro" id="IPR002213">
    <property type="entry name" value="UDP_glucos_trans"/>
</dbReference>
<comment type="similarity">
    <text evidence="1">Belongs to the UDP-glycosyltransferase family.</text>
</comment>
<evidence type="ECO:0000313" key="5">
    <source>
        <dbReference type="Proteomes" id="UP001057868"/>
    </source>
</evidence>
<keyword evidence="3 4" id="KW-0808">Transferase</keyword>
<organism evidence="4 5">
    <name type="scientific">Clostridium folliculivorans</name>
    <dbReference type="NCBI Taxonomy" id="2886038"/>
    <lineage>
        <taxon>Bacteria</taxon>
        <taxon>Bacillati</taxon>
        <taxon>Bacillota</taxon>
        <taxon>Clostridia</taxon>
        <taxon>Eubacteriales</taxon>
        <taxon>Clostridiaceae</taxon>
        <taxon>Clostridium</taxon>
    </lineage>
</organism>
<dbReference type="AlphaFoldDB" id="A0A9W5Y3S0"/>
<dbReference type="InterPro" id="IPR006326">
    <property type="entry name" value="UDPGT_MGT-like"/>
</dbReference>
<keyword evidence="5" id="KW-1185">Reference proteome</keyword>
<dbReference type="SUPFAM" id="SSF53756">
    <property type="entry name" value="UDP-Glycosyltransferase/glycogen phosphorylase"/>
    <property type="match status" value="1"/>
</dbReference>
<dbReference type="EMBL" id="BQXY01000005">
    <property type="protein sequence ID" value="GKU26226.1"/>
    <property type="molecule type" value="Genomic_DNA"/>
</dbReference>
<dbReference type="CDD" id="cd03784">
    <property type="entry name" value="GT1_Gtf-like"/>
    <property type="match status" value="1"/>
</dbReference>